<proteinExistence type="predicted"/>
<reference evidence="1" key="1">
    <citation type="submission" date="2019-08" db="EMBL/GenBank/DDBJ databases">
        <authorList>
            <person name="Kucharzyk K."/>
            <person name="Murdoch R.W."/>
            <person name="Higgins S."/>
            <person name="Loffler F."/>
        </authorList>
    </citation>
    <scope>NUCLEOTIDE SEQUENCE</scope>
</reference>
<gene>
    <name evidence="1" type="ORF">SDC9_58009</name>
</gene>
<dbReference type="EMBL" id="VSSQ01001861">
    <property type="protein sequence ID" value="MPM11659.1"/>
    <property type="molecule type" value="Genomic_DNA"/>
</dbReference>
<sequence>MTRLPDTSETAISMGFSTANMERRLRLLFAPLNDWGLDFDFDLDCRILFPRNPEIEVIQ</sequence>
<comment type="caution">
    <text evidence="1">The sequence shown here is derived from an EMBL/GenBank/DDBJ whole genome shotgun (WGS) entry which is preliminary data.</text>
</comment>
<dbReference type="AlphaFoldDB" id="A0A644X6F3"/>
<protein>
    <submittedName>
        <fullName evidence="1">Uncharacterized protein</fullName>
    </submittedName>
</protein>
<name>A0A644X6F3_9ZZZZ</name>
<accession>A0A644X6F3</accession>
<organism evidence="1">
    <name type="scientific">bioreactor metagenome</name>
    <dbReference type="NCBI Taxonomy" id="1076179"/>
    <lineage>
        <taxon>unclassified sequences</taxon>
        <taxon>metagenomes</taxon>
        <taxon>ecological metagenomes</taxon>
    </lineage>
</organism>
<evidence type="ECO:0000313" key="1">
    <source>
        <dbReference type="EMBL" id="MPM11659.1"/>
    </source>
</evidence>